<reference evidence="4 5" key="1">
    <citation type="submission" date="2020-08" db="EMBL/GenBank/DDBJ databases">
        <title>Genomic Encyclopedia of Type Strains, Phase IV (KMG-V): Genome sequencing to study the core and pangenomes of soil and plant-associated prokaryotes.</title>
        <authorList>
            <person name="Whitman W."/>
        </authorList>
    </citation>
    <scope>NUCLEOTIDE SEQUENCE [LARGE SCALE GENOMIC DNA]</scope>
    <source>
        <strain evidence="2 5">SEMIA 471</strain>
        <strain evidence="3 4">SEMIA 489</strain>
    </source>
</reference>
<keyword evidence="1" id="KW-0812">Transmembrane</keyword>
<sequence length="49" mass="5224">MSVYQLKSRFQHILRPLVRALAARGITANQVTTVAAAVSIALGLFLSVA</sequence>
<dbReference type="EMBL" id="JACIID010000009">
    <property type="protein sequence ID" value="MBB4537388.1"/>
    <property type="molecule type" value="Genomic_DNA"/>
</dbReference>
<dbReference type="AlphaFoldDB" id="A0A7W6ZJU9"/>
<evidence type="ECO:0008006" key="6">
    <source>
        <dbReference type="Google" id="ProtNLM"/>
    </source>
</evidence>
<feature type="transmembrane region" description="Helical" evidence="1">
    <location>
        <begin position="21"/>
        <end position="46"/>
    </location>
</feature>
<dbReference type="Proteomes" id="UP000557344">
    <property type="component" value="Unassembled WGS sequence"/>
</dbReference>
<evidence type="ECO:0000313" key="5">
    <source>
        <dbReference type="Proteomes" id="UP000557344"/>
    </source>
</evidence>
<evidence type="ECO:0000313" key="4">
    <source>
        <dbReference type="Proteomes" id="UP000523431"/>
    </source>
</evidence>
<comment type="caution">
    <text evidence="3">The sequence shown here is derived from an EMBL/GenBank/DDBJ whole genome shotgun (WGS) entry which is preliminary data.</text>
</comment>
<evidence type="ECO:0000313" key="3">
    <source>
        <dbReference type="EMBL" id="MBB4537388.1"/>
    </source>
</evidence>
<accession>A0A7W6ZJU9</accession>
<protein>
    <recommendedName>
        <fullName evidence="6">CDP-alcohol phosphatidyltransferase family protein</fullName>
    </recommendedName>
</protein>
<dbReference type="EMBL" id="JACIHU010000009">
    <property type="protein sequence ID" value="MBB4481559.1"/>
    <property type="molecule type" value="Genomic_DNA"/>
</dbReference>
<keyword evidence="1" id="KW-0472">Membrane</keyword>
<gene>
    <name evidence="2" type="ORF">GGE46_004157</name>
    <name evidence="3" type="ORF">GGE57_004154</name>
</gene>
<organism evidence="3 4">
    <name type="scientific">Rhizobium etli</name>
    <dbReference type="NCBI Taxonomy" id="29449"/>
    <lineage>
        <taxon>Bacteria</taxon>
        <taxon>Pseudomonadati</taxon>
        <taxon>Pseudomonadota</taxon>
        <taxon>Alphaproteobacteria</taxon>
        <taxon>Hyphomicrobiales</taxon>
        <taxon>Rhizobiaceae</taxon>
        <taxon>Rhizobium/Agrobacterium group</taxon>
        <taxon>Rhizobium</taxon>
    </lineage>
</organism>
<keyword evidence="1" id="KW-1133">Transmembrane helix</keyword>
<dbReference type="Proteomes" id="UP000523431">
    <property type="component" value="Unassembled WGS sequence"/>
</dbReference>
<proteinExistence type="predicted"/>
<name>A0A7W6ZJU9_RHIET</name>
<evidence type="ECO:0000256" key="1">
    <source>
        <dbReference type="SAM" id="Phobius"/>
    </source>
</evidence>
<evidence type="ECO:0000313" key="2">
    <source>
        <dbReference type="EMBL" id="MBB4481559.1"/>
    </source>
</evidence>